<evidence type="ECO:0000313" key="2">
    <source>
        <dbReference type="Proteomes" id="UP000749559"/>
    </source>
</evidence>
<name>A0A8S4N263_OWEFU</name>
<organism evidence="1 2">
    <name type="scientific">Owenia fusiformis</name>
    <name type="common">Polychaete worm</name>
    <dbReference type="NCBI Taxonomy" id="6347"/>
    <lineage>
        <taxon>Eukaryota</taxon>
        <taxon>Metazoa</taxon>
        <taxon>Spiralia</taxon>
        <taxon>Lophotrochozoa</taxon>
        <taxon>Annelida</taxon>
        <taxon>Polychaeta</taxon>
        <taxon>Sedentaria</taxon>
        <taxon>Canalipalpata</taxon>
        <taxon>Sabellida</taxon>
        <taxon>Oweniida</taxon>
        <taxon>Oweniidae</taxon>
        <taxon>Owenia</taxon>
    </lineage>
</organism>
<dbReference type="EMBL" id="CAIIXF020000001">
    <property type="protein sequence ID" value="CAH1775178.1"/>
    <property type="molecule type" value="Genomic_DNA"/>
</dbReference>
<keyword evidence="2" id="KW-1185">Reference proteome</keyword>
<reference evidence="1" key="1">
    <citation type="submission" date="2022-03" db="EMBL/GenBank/DDBJ databases">
        <authorList>
            <person name="Martin C."/>
        </authorList>
    </citation>
    <scope>NUCLEOTIDE SEQUENCE</scope>
</reference>
<dbReference type="Proteomes" id="UP000749559">
    <property type="component" value="Unassembled WGS sequence"/>
</dbReference>
<accession>A0A8S4N263</accession>
<sequence>MGISIAGRRRSSTVTIFFISLKAPLLNMSSLLADVSGRELACDIQGLDSRREQYAHQHANTLTWVIIHIAEIIRTLLRELHHGKYFDLIRKGFRVSSFEEGTTICSIAFKVP</sequence>
<dbReference type="AlphaFoldDB" id="A0A8S4N263"/>
<protein>
    <submittedName>
        <fullName evidence="1">Uncharacterized protein</fullName>
    </submittedName>
</protein>
<comment type="caution">
    <text evidence="1">The sequence shown here is derived from an EMBL/GenBank/DDBJ whole genome shotgun (WGS) entry which is preliminary data.</text>
</comment>
<gene>
    <name evidence="1" type="ORF">OFUS_LOCUS2515</name>
</gene>
<proteinExistence type="predicted"/>
<evidence type="ECO:0000313" key="1">
    <source>
        <dbReference type="EMBL" id="CAH1775178.1"/>
    </source>
</evidence>